<keyword evidence="1" id="KW-0472">Membrane</keyword>
<evidence type="ECO:0000313" key="3">
    <source>
        <dbReference type="Proteomes" id="UP000065533"/>
    </source>
</evidence>
<keyword evidence="1" id="KW-1133">Transmembrane helix</keyword>
<evidence type="ECO:0000256" key="1">
    <source>
        <dbReference type="SAM" id="Phobius"/>
    </source>
</evidence>
<gene>
    <name evidence="2" type="ORF">AUO94_00930</name>
</gene>
<dbReference type="Proteomes" id="UP000065533">
    <property type="component" value="Chromosome"/>
</dbReference>
<dbReference type="EMBL" id="CP013661">
    <property type="protein sequence ID" value="ALS77292.1"/>
    <property type="molecule type" value="Genomic_DNA"/>
</dbReference>
<sequence>MRKLLLFLYIVSLLAVLIGFYGMNIFTESIEEDGTGGGNGNPALFILVFLMPFFFYFLYGTTELSMRFVERYKKRRTLVISLVFSVVATISIVVYTFLKAQALRNEIIQRQENFDDVSQISLWNAFSNSVFFNPLTFILVILVCYIFGVIWNSSKNCRKKIL</sequence>
<name>A0ABN4JV65_9BACL</name>
<accession>A0ABN4JV65</accession>
<evidence type="ECO:0008006" key="4">
    <source>
        <dbReference type="Google" id="ProtNLM"/>
    </source>
</evidence>
<feature type="transmembrane region" description="Helical" evidence="1">
    <location>
        <begin position="79"/>
        <end position="98"/>
    </location>
</feature>
<protein>
    <recommendedName>
        <fullName evidence="4">DUF4199 domain-containing protein</fullName>
    </recommendedName>
</protein>
<evidence type="ECO:0000313" key="2">
    <source>
        <dbReference type="EMBL" id="ALS77292.1"/>
    </source>
</evidence>
<keyword evidence="1" id="KW-0812">Transmembrane</keyword>
<feature type="transmembrane region" description="Helical" evidence="1">
    <location>
        <begin position="131"/>
        <end position="151"/>
    </location>
</feature>
<dbReference type="RefSeq" id="WP_058383972.1">
    <property type="nucleotide sequence ID" value="NZ_CP013661.2"/>
</dbReference>
<reference evidence="2" key="1">
    <citation type="submission" date="2016-01" db="EMBL/GenBank/DDBJ databases">
        <title>Complete genome of Planococcus kocurri type strain.</title>
        <authorList>
            <person name="See-Too W.S."/>
        </authorList>
    </citation>
    <scope>NUCLEOTIDE SEQUENCE [LARGE SCALE GENOMIC DNA]</scope>
    <source>
        <strain evidence="2">ATCC 43650</strain>
    </source>
</reference>
<keyword evidence="3" id="KW-1185">Reference proteome</keyword>
<feature type="transmembrane region" description="Helical" evidence="1">
    <location>
        <begin position="43"/>
        <end position="59"/>
    </location>
</feature>
<proteinExistence type="predicted"/>
<organism evidence="2 3">
    <name type="scientific">Planococcus kocurii</name>
    <dbReference type="NCBI Taxonomy" id="1374"/>
    <lineage>
        <taxon>Bacteria</taxon>
        <taxon>Bacillati</taxon>
        <taxon>Bacillota</taxon>
        <taxon>Bacilli</taxon>
        <taxon>Bacillales</taxon>
        <taxon>Caryophanaceae</taxon>
        <taxon>Planococcus</taxon>
    </lineage>
</organism>